<dbReference type="Proteomes" id="UP000192360">
    <property type="component" value="Unassembled WGS sequence"/>
</dbReference>
<evidence type="ECO:0008006" key="4">
    <source>
        <dbReference type="Google" id="ProtNLM"/>
    </source>
</evidence>
<evidence type="ECO:0000313" key="2">
    <source>
        <dbReference type="EMBL" id="SMC42026.1"/>
    </source>
</evidence>
<feature type="transmembrane region" description="Helical" evidence="1">
    <location>
        <begin position="42"/>
        <end position="61"/>
    </location>
</feature>
<dbReference type="AlphaFoldDB" id="A0A1W1Z0V5"/>
<organism evidence="2 3">
    <name type="scientific">Cellulophaga tyrosinoxydans</name>
    <dbReference type="NCBI Taxonomy" id="504486"/>
    <lineage>
        <taxon>Bacteria</taxon>
        <taxon>Pseudomonadati</taxon>
        <taxon>Bacteroidota</taxon>
        <taxon>Flavobacteriia</taxon>
        <taxon>Flavobacteriales</taxon>
        <taxon>Flavobacteriaceae</taxon>
        <taxon>Cellulophaga</taxon>
    </lineage>
</organism>
<dbReference type="STRING" id="504486.SAMN05660703_1023"/>
<keyword evidence="1" id="KW-0472">Membrane</keyword>
<dbReference type="InterPro" id="IPR047690">
    <property type="entry name" value="IPExxxVDY_fam"/>
</dbReference>
<reference evidence="2 3" key="1">
    <citation type="submission" date="2017-04" db="EMBL/GenBank/DDBJ databases">
        <authorList>
            <person name="Afonso C.L."/>
            <person name="Miller P.J."/>
            <person name="Scott M.A."/>
            <person name="Spackman E."/>
            <person name="Goraichik I."/>
            <person name="Dimitrov K.M."/>
            <person name="Suarez D.L."/>
            <person name="Swayne D.E."/>
        </authorList>
    </citation>
    <scope>NUCLEOTIDE SEQUENCE [LARGE SCALE GENOMIC DNA]</scope>
    <source>
        <strain evidence="2 3">DSM 21164</strain>
    </source>
</reference>
<keyword evidence="3" id="KW-1185">Reference proteome</keyword>
<dbReference type="NCBIfam" id="NF033205">
    <property type="entry name" value="IPExxxVDY"/>
    <property type="match status" value="1"/>
</dbReference>
<sequence length="180" mass="21122">MVKKQISISFRGIEIIYLQLGFFYKTMVAMHKMSLDFYEDSFALIALHCILEDFTLAYTINKHLKCNFKRRRKNLVFSDTISLPVFEWKDTINDRYWTLIANTSHSEESYTNTGLFSDEPSYKKQYLVPEHKNVDYFMKLEQEDLDSEGSILKSILAIPKIITAYTINADTLKSKNNLIF</sequence>
<protein>
    <recommendedName>
        <fullName evidence="4">IPExxxVDY family protein</fullName>
    </recommendedName>
</protein>
<feature type="transmembrane region" description="Helical" evidence="1">
    <location>
        <begin position="12"/>
        <end position="30"/>
    </location>
</feature>
<accession>A0A1W1Z0V5</accession>
<keyword evidence="1" id="KW-1133">Transmembrane helix</keyword>
<proteinExistence type="predicted"/>
<gene>
    <name evidence="2" type="ORF">SAMN05660703_1023</name>
</gene>
<name>A0A1W1Z0V5_9FLAO</name>
<dbReference type="EMBL" id="FWXO01000001">
    <property type="protein sequence ID" value="SMC42026.1"/>
    <property type="molecule type" value="Genomic_DNA"/>
</dbReference>
<evidence type="ECO:0000256" key="1">
    <source>
        <dbReference type="SAM" id="Phobius"/>
    </source>
</evidence>
<evidence type="ECO:0000313" key="3">
    <source>
        <dbReference type="Proteomes" id="UP000192360"/>
    </source>
</evidence>
<keyword evidence="1" id="KW-0812">Transmembrane</keyword>